<dbReference type="AlphaFoldDB" id="A0A0B6F2L2"/>
<evidence type="ECO:0000259" key="6">
    <source>
        <dbReference type="Pfam" id="PF08386"/>
    </source>
</evidence>
<dbReference type="Gene3D" id="3.40.50.1820">
    <property type="entry name" value="alpha/beta hydrolase"/>
    <property type="match status" value="1"/>
</dbReference>
<accession>A0A0B6F2L2</accession>
<organism evidence="7 8">
    <name type="scientific">Corynebacterium singulare</name>
    <dbReference type="NCBI Taxonomy" id="161899"/>
    <lineage>
        <taxon>Bacteria</taxon>
        <taxon>Bacillati</taxon>
        <taxon>Actinomycetota</taxon>
        <taxon>Actinomycetes</taxon>
        <taxon>Mycobacteriales</taxon>
        <taxon>Corynebacteriaceae</taxon>
        <taxon>Corynebacterium</taxon>
    </lineage>
</organism>
<feature type="domain" description="AB hydrolase-1" evidence="5">
    <location>
        <begin position="88"/>
        <end position="277"/>
    </location>
</feature>
<dbReference type="InterPro" id="IPR000073">
    <property type="entry name" value="AB_hydrolase_1"/>
</dbReference>
<dbReference type="InterPro" id="IPR029058">
    <property type="entry name" value="AB_hydrolase_fold"/>
</dbReference>
<dbReference type="PANTHER" id="PTHR43248:SF29">
    <property type="entry name" value="TRIPEPTIDYL AMINOPEPTIDASE"/>
    <property type="match status" value="1"/>
</dbReference>
<keyword evidence="3 7" id="KW-0378">Hydrolase</keyword>
<feature type="signal peptide" evidence="4">
    <location>
        <begin position="1"/>
        <end position="29"/>
    </location>
</feature>
<evidence type="ECO:0000256" key="1">
    <source>
        <dbReference type="ARBA" id="ARBA00010088"/>
    </source>
</evidence>
<dbReference type="EMBL" id="CP010827">
    <property type="protein sequence ID" value="AJI78675.1"/>
    <property type="molecule type" value="Genomic_DNA"/>
</dbReference>
<dbReference type="Pfam" id="PF00561">
    <property type="entry name" value="Abhydrolase_1"/>
    <property type="match status" value="1"/>
</dbReference>
<protein>
    <submittedName>
        <fullName evidence="7">Alpha/beta hydrolase family protein</fullName>
    </submittedName>
</protein>
<reference evidence="7 8" key="1">
    <citation type="journal article" date="2015" name="Genome Announc.">
        <title>Complete Genome Sequence and Annotation of Corynebacterium singulare DSM 44357, Isolated from a Human Semen Specimen.</title>
        <authorList>
            <person name="Merten M."/>
            <person name="Brinkrolf K."/>
            <person name="Albersmeier A."/>
            <person name="Kutter Y."/>
            <person name="Ruckert C."/>
            <person name="Tauch A."/>
        </authorList>
    </citation>
    <scope>NUCLEOTIDE SEQUENCE [LARGE SCALE GENOMIC DNA]</scope>
    <source>
        <strain evidence="7">IBS B52218</strain>
    </source>
</reference>
<feature type="domain" description="Peptidase S33 tripeptidyl aminopeptidase-like C-terminal" evidence="6">
    <location>
        <begin position="427"/>
        <end position="517"/>
    </location>
</feature>
<name>A0A0B6F2L2_9CORY</name>
<comment type="similarity">
    <text evidence="1">Belongs to the peptidase S33 family.</text>
</comment>
<gene>
    <name evidence="7" type="primary">slpE</name>
    <name evidence="7" type="ORF">CSING_05700</name>
</gene>
<feature type="chain" id="PRO_5002122324" evidence="4">
    <location>
        <begin position="30"/>
        <end position="532"/>
    </location>
</feature>
<sequence>MRFSRVLSSVLGPVALAAGLVAAPAVAHADQPTITWGECPEGVDQERAECGHVTVPTYYDAPDKGTIEVGFIRLKATGERKGSLFTNPGGPNGDAYAWVNNAAWPKEIEQEFDIIGVQPRGLRESAPLNCSMSEAAANPLDGLTKAGAITRDDCEKNTPGYTDSITTENTARDWEVVRQALGDDTINIVGLSYGTFLGSTYATLFPQHTDKVVLDSGMNPQMAWNQIFASQQAGYENALHDFFSFVAKNDDIYHAGKTPLKAYERWSQIVAAEAGVRPTVLPPDAEIGDLPPGLEFAGQPGANIMTATGELRVQAEHLAGKASNPQGIQATSPTLQVTRDQVVPRPEAWDAMAKHIGGIEPLDFNAVEPEASEADQEAALQTLVNTQSMQNIIMCNENTAPTDPTAIPAFLWSNYVTVDPFTLFNSMYASGVGCGGRAPITKPVQVSGAQLATKPLQIQSTGDPQTPYAYYRGLSDPMQSRVVTVHGPGHGHFALGNKAVDNIVVNYLRTGEVTTADAPGFLDQPQAEQPQN</sequence>
<evidence type="ECO:0000313" key="7">
    <source>
        <dbReference type="EMBL" id="AJI78675.1"/>
    </source>
</evidence>
<evidence type="ECO:0000313" key="8">
    <source>
        <dbReference type="Proteomes" id="UP000031890"/>
    </source>
</evidence>
<dbReference type="Pfam" id="PF08386">
    <property type="entry name" value="Abhydrolase_4"/>
    <property type="match status" value="1"/>
</dbReference>
<dbReference type="GO" id="GO:0016787">
    <property type="term" value="F:hydrolase activity"/>
    <property type="evidence" value="ECO:0007669"/>
    <property type="project" value="UniProtKB-KW"/>
</dbReference>
<evidence type="ECO:0000256" key="3">
    <source>
        <dbReference type="ARBA" id="ARBA00022801"/>
    </source>
</evidence>
<dbReference type="InterPro" id="IPR051601">
    <property type="entry name" value="Serine_prot/Carboxylest_S33"/>
</dbReference>
<dbReference type="OrthoDB" id="4447445at2"/>
<keyword evidence="2 4" id="KW-0732">Signal</keyword>
<dbReference type="SUPFAM" id="SSF53474">
    <property type="entry name" value="alpha/beta-Hydrolases"/>
    <property type="match status" value="1"/>
</dbReference>
<dbReference type="KEGG" id="csx:CSING_05700"/>
<dbReference type="InterPro" id="IPR013595">
    <property type="entry name" value="Pept_S33_TAP-like_C"/>
</dbReference>
<evidence type="ECO:0000259" key="5">
    <source>
        <dbReference type="Pfam" id="PF00561"/>
    </source>
</evidence>
<evidence type="ECO:0000256" key="2">
    <source>
        <dbReference type="ARBA" id="ARBA00022729"/>
    </source>
</evidence>
<evidence type="ECO:0000256" key="4">
    <source>
        <dbReference type="SAM" id="SignalP"/>
    </source>
</evidence>
<dbReference type="Proteomes" id="UP000031890">
    <property type="component" value="Chromosome"/>
</dbReference>
<dbReference type="STRING" id="161899.CSING_05700"/>
<dbReference type="HOGENOM" id="CLU_013364_3_2_11"/>
<dbReference type="PANTHER" id="PTHR43248">
    <property type="entry name" value="2-SUCCINYL-6-HYDROXY-2,4-CYCLOHEXADIENE-1-CARBOXYLATE SYNTHASE"/>
    <property type="match status" value="1"/>
</dbReference>
<dbReference type="RefSeq" id="WP_042530423.1">
    <property type="nucleotide sequence ID" value="NZ_CP010827.1"/>
</dbReference>
<proteinExistence type="inferred from homology"/>